<dbReference type="GO" id="GO:0000287">
    <property type="term" value="F:magnesium ion binding"/>
    <property type="evidence" value="ECO:0007669"/>
    <property type="project" value="UniProtKB-UniRule"/>
</dbReference>
<dbReference type="PANTHER" id="PTHR10642:SF26">
    <property type="entry name" value="RIBONUCLEASE H1"/>
    <property type="match status" value="1"/>
</dbReference>
<comment type="catalytic activity">
    <reaction evidence="1 11">
        <text>Endonucleolytic cleavage to 5'-phosphomonoester.</text>
        <dbReference type="EC" id="3.1.26.4"/>
    </reaction>
</comment>
<comment type="cofactor">
    <cofactor evidence="11">
        <name>Mg(2+)</name>
        <dbReference type="ChEBI" id="CHEBI:18420"/>
    </cofactor>
    <text evidence="11">Binds 1 Mg(2+) ion per subunit. May bind a second metal ion at a regulatory site, or after substrate binding.</text>
</comment>
<gene>
    <name evidence="11" type="primary">rnhA</name>
    <name evidence="13" type="ORF">SAMN06296008_106153</name>
</gene>
<dbReference type="GO" id="GO:0043137">
    <property type="term" value="P:DNA replication, removal of RNA primer"/>
    <property type="evidence" value="ECO:0007669"/>
    <property type="project" value="TreeGrafter"/>
</dbReference>
<proteinExistence type="inferred from homology"/>
<dbReference type="PROSITE" id="PS50879">
    <property type="entry name" value="RNASE_H_1"/>
    <property type="match status" value="1"/>
</dbReference>
<dbReference type="EMBL" id="FWXJ01000006">
    <property type="protein sequence ID" value="SMC52264.1"/>
    <property type="molecule type" value="Genomic_DNA"/>
</dbReference>
<dbReference type="SUPFAM" id="SSF53098">
    <property type="entry name" value="Ribonuclease H-like"/>
    <property type="match status" value="1"/>
</dbReference>
<dbReference type="OrthoDB" id="7845843at2"/>
<evidence type="ECO:0000256" key="7">
    <source>
        <dbReference type="ARBA" id="ARBA00022723"/>
    </source>
</evidence>
<dbReference type="FunFam" id="3.30.420.10:FF:000089">
    <property type="entry name" value="Ribonuclease H"/>
    <property type="match status" value="1"/>
</dbReference>
<dbReference type="InterPro" id="IPR022892">
    <property type="entry name" value="RNaseHI"/>
</dbReference>
<dbReference type="HAMAP" id="MF_00042">
    <property type="entry name" value="RNase_H"/>
    <property type="match status" value="1"/>
</dbReference>
<feature type="binding site" evidence="11">
    <location>
        <position position="18"/>
    </location>
    <ligand>
        <name>Mg(2+)</name>
        <dbReference type="ChEBI" id="CHEBI:18420"/>
        <label>2</label>
    </ligand>
</feature>
<sequence length="153" mass="16995">MNSKTTPSNNAPVTVYTDGACKGNPGLGGWGAYLKYGEHEKFLKGGEKFTTNNRMELNAVIEALKALKFACTINLYTDSKYVQKGVSEWLVGWKKNGWRKADKSPLLNVDLWQALDKEIQQHTIQWHWVKGHSGDIGNEIADRLANEGASSVV</sequence>
<comment type="subunit">
    <text evidence="4 11">Monomer.</text>
</comment>
<dbReference type="NCBIfam" id="NF001236">
    <property type="entry name" value="PRK00203.1"/>
    <property type="match status" value="1"/>
</dbReference>
<feature type="binding site" evidence="11">
    <location>
        <position position="56"/>
    </location>
    <ligand>
        <name>Mg(2+)</name>
        <dbReference type="ChEBI" id="CHEBI:18420"/>
        <label>1</label>
    </ligand>
</feature>
<dbReference type="GO" id="GO:0005737">
    <property type="term" value="C:cytoplasm"/>
    <property type="evidence" value="ECO:0007669"/>
    <property type="project" value="UniProtKB-SubCell"/>
</dbReference>
<evidence type="ECO:0000256" key="3">
    <source>
        <dbReference type="ARBA" id="ARBA00005300"/>
    </source>
</evidence>
<dbReference type="InterPro" id="IPR036397">
    <property type="entry name" value="RNaseH_sf"/>
</dbReference>
<feature type="domain" description="RNase H type-1" evidence="12">
    <location>
        <begin position="9"/>
        <end position="150"/>
    </location>
</feature>
<evidence type="ECO:0000256" key="8">
    <source>
        <dbReference type="ARBA" id="ARBA00022759"/>
    </source>
</evidence>
<evidence type="ECO:0000313" key="14">
    <source>
        <dbReference type="Proteomes" id="UP000192708"/>
    </source>
</evidence>
<comment type="function">
    <text evidence="2 11">Endonuclease that specifically degrades the RNA of RNA-DNA hybrids.</text>
</comment>
<comment type="similarity">
    <text evidence="3 11">Belongs to the RNase H family.</text>
</comment>
<organism evidence="13 14">
    <name type="scientific">Polynucleobacter kasalickyi</name>
    <dbReference type="NCBI Taxonomy" id="1938817"/>
    <lineage>
        <taxon>Bacteria</taxon>
        <taxon>Pseudomonadati</taxon>
        <taxon>Pseudomonadota</taxon>
        <taxon>Betaproteobacteria</taxon>
        <taxon>Burkholderiales</taxon>
        <taxon>Burkholderiaceae</taxon>
        <taxon>Polynucleobacter</taxon>
    </lineage>
</organism>
<name>A0A1W1ZV30_9BURK</name>
<evidence type="ECO:0000256" key="1">
    <source>
        <dbReference type="ARBA" id="ARBA00000077"/>
    </source>
</evidence>
<keyword evidence="11" id="KW-0963">Cytoplasm</keyword>
<evidence type="ECO:0000256" key="9">
    <source>
        <dbReference type="ARBA" id="ARBA00022801"/>
    </source>
</evidence>
<protein>
    <recommendedName>
        <fullName evidence="5 11">Ribonuclease H</fullName>
        <shortName evidence="11">RNase H</shortName>
        <ecNumber evidence="5 11">3.1.26.4</ecNumber>
    </recommendedName>
</protein>
<evidence type="ECO:0000256" key="6">
    <source>
        <dbReference type="ARBA" id="ARBA00022722"/>
    </source>
</evidence>
<dbReference type="GO" id="GO:0004523">
    <property type="term" value="F:RNA-DNA hybrid ribonuclease activity"/>
    <property type="evidence" value="ECO:0007669"/>
    <property type="project" value="UniProtKB-UniRule"/>
</dbReference>
<dbReference type="InterPro" id="IPR002156">
    <property type="entry name" value="RNaseH_domain"/>
</dbReference>
<dbReference type="GO" id="GO:0003676">
    <property type="term" value="F:nucleic acid binding"/>
    <property type="evidence" value="ECO:0007669"/>
    <property type="project" value="InterPro"/>
</dbReference>
<dbReference type="RefSeq" id="WP_084283480.1">
    <property type="nucleotide sequence ID" value="NZ_FWXJ01000006.1"/>
</dbReference>
<dbReference type="AlphaFoldDB" id="A0A1W1ZV30"/>
<dbReference type="Pfam" id="PF00075">
    <property type="entry name" value="RNase_H"/>
    <property type="match status" value="1"/>
</dbReference>
<feature type="binding site" evidence="11">
    <location>
        <position position="78"/>
    </location>
    <ligand>
        <name>Mg(2+)</name>
        <dbReference type="ChEBI" id="CHEBI:18420"/>
        <label>1</label>
    </ligand>
</feature>
<dbReference type="EC" id="3.1.26.4" evidence="5 11"/>
<dbReference type="Proteomes" id="UP000192708">
    <property type="component" value="Unassembled WGS sequence"/>
</dbReference>
<evidence type="ECO:0000256" key="2">
    <source>
        <dbReference type="ARBA" id="ARBA00004065"/>
    </source>
</evidence>
<dbReference type="PANTHER" id="PTHR10642">
    <property type="entry name" value="RIBONUCLEASE H1"/>
    <property type="match status" value="1"/>
</dbReference>
<comment type="subcellular location">
    <subcellularLocation>
        <location evidence="11">Cytoplasm</location>
    </subcellularLocation>
</comment>
<evidence type="ECO:0000256" key="4">
    <source>
        <dbReference type="ARBA" id="ARBA00011245"/>
    </source>
</evidence>
<feature type="binding site" evidence="11">
    <location>
        <position position="18"/>
    </location>
    <ligand>
        <name>Mg(2+)</name>
        <dbReference type="ChEBI" id="CHEBI:18420"/>
        <label>1</label>
    </ligand>
</feature>
<dbReference type="InterPro" id="IPR012337">
    <property type="entry name" value="RNaseH-like_sf"/>
</dbReference>
<evidence type="ECO:0000259" key="12">
    <source>
        <dbReference type="PROSITE" id="PS50879"/>
    </source>
</evidence>
<evidence type="ECO:0000256" key="11">
    <source>
        <dbReference type="HAMAP-Rule" id="MF_00042"/>
    </source>
</evidence>
<evidence type="ECO:0000313" key="13">
    <source>
        <dbReference type="EMBL" id="SMC52264.1"/>
    </source>
</evidence>
<dbReference type="CDD" id="cd09278">
    <property type="entry name" value="RNase_HI_prokaryote_like"/>
    <property type="match status" value="1"/>
</dbReference>
<keyword evidence="9 11" id="KW-0378">Hydrolase</keyword>
<evidence type="ECO:0000256" key="10">
    <source>
        <dbReference type="ARBA" id="ARBA00022842"/>
    </source>
</evidence>
<keyword evidence="8 11" id="KW-0255">Endonuclease</keyword>
<feature type="binding site" evidence="11">
    <location>
        <position position="142"/>
    </location>
    <ligand>
        <name>Mg(2+)</name>
        <dbReference type="ChEBI" id="CHEBI:18420"/>
        <label>2</label>
    </ligand>
</feature>
<evidence type="ECO:0000256" key="5">
    <source>
        <dbReference type="ARBA" id="ARBA00012180"/>
    </source>
</evidence>
<keyword evidence="10 11" id="KW-0460">Magnesium</keyword>
<reference evidence="13 14" key="1">
    <citation type="submission" date="2017-04" db="EMBL/GenBank/DDBJ databases">
        <authorList>
            <person name="Afonso C.L."/>
            <person name="Miller P.J."/>
            <person name="Scott M.A."/>
            <person name="Spackman E."/>
            <person name="Goraichik I."/>
            <person name="Dimitrov K.M."/>
            <person name="Suarez D.L."/>
            <person name="Swayne D.E."/>
        </authorList>
    </citation>
    <scope>NUCLEOTIDE SEQUENCE [LARGE SCALE GENOMIC DNA]</scope>
    <source>
        <strain evidence="13 14">VK13</strain>
    </source>
</reference>
<keyword evidence="14" id="KW-1185">Reference proteome</keyword>
<keyword evidence="6 11" id="KW-0540">Nuclease</keyword>
<dbReference type="InterPro" id="IPR050092">
    <property type="entry name" value="RNase_H"/>
</dbReference>
<dbReference type="STRING" id="1938817.SAMN06296008_106153"/>
<dbReference type="Gene3D" id="3.30.420.10">
    <property type="entry name" value="Ribonuclease H-like superfamily/Ribonuclease H"/>
    <property type="match status" value="1"/>
</dbReference>
<accession>A0A1W1ZV30</accession>
<keyword evidence="7 11" id="KW-0479">Metal-binding</keyword>